<comment type="similarity">
    <text evidence="6">Belongs to the UPF0758 family.</text>
</comment>
<evidence type="ECO:0000256" key="4">
    <source>
        <dbReference type="ARBA" id="ARBA00022833"/>
    </source>
</evidence>
<evidence type="ECO:0000313" key="10">
    <source>
        <dbReference type="Proteomes" id="UP000673975"/>
    </source>
</evidence>
<dbReference type="InterPro" id="IPR037518">
    <property type="entry name" value="MPN"/>
</dbReference>
<dbReference type="CDD" id="cd08071">
    <property type="entry name" value="MPN_DUF2466"/>
    <property type="match status" value="1"/>
</dbReference>
<dbReference type="GO" id="GO:0006508">
    <property type="term" value="P:proteolysis"/>
    <property type="evidence" value="ECO:0007669"/>
    <property type="project" value="UniProtKB-KW"/>
</dbReference>
<dbReference type="GO" id="GO:0046872">
    <property type="term" value="F:metal ion binding"/>
    <property type="evidence" value="ECO:0007669"/>
    <property type="project" value="UniProtKB-KW"/>
</dbReference>
<proteinExistence type="inferred from homology"/>
<dbReference type="InterPro" id="IPR025657">
    <property type="entry name" value="RadC_JAB"/>
</dbReference>
<evidence type="ECO:0000256" key="2">
    <source>
        <dbReference type="ARBA" id="ARBA00022723"/>
    </source>
</evidence>
<feature type="domain" description="MPN" evidence="8">
    <location>
        <begin position="116"/>
        <end position="238"/>
    </location>
</feature>
<keyword evidence="2" id="KW-0479">Metal-binding</keyword>
<keyword evidence="4" id="KW-0862">Zinc</keyword>
<dbReference type="EMBL" id="JAFIDN010000002">
    <property type="protein sequence ID" value="MBP3191511.1"/>
    <property type="molecule type" value="Genomic_DNA"/>
</dbReference>
<accession>A0A8J7USG2</accession>
<evidence type="ECO:0000256" key="5">
    <source>
        <dbReference type="ARBA" id="ARBA00023049"/>
    </source>
</evidence>
<organism evidence="9 10">
    <name type="scientific">Natronogracilivirga saccharolytica</name>
    <dbReference type="NCBI Taxonomy" id="2812953"/>
    <lineage>
        <taxon>Bacteria</taxon>
        <taxon>Pseudomonadati</taxon>
        <taxon>Balneolota</taxon>
        <taxon>Balneolia</taxon>
        <taxon>Balneolales</taxon>
        <taxon>Cyclonatronaceae</taxon>
        <taxon>Natronogracilivirga</taxon>
    </lineage>
</organism>
<evidence type="ECO:0000259" key="8">
    <source>
        <dbReference type="PROSITE" id="PS50249"/>
    </source>
</evidence>
<feature type="region of interest" description="Disordered" evidence="7">
    <location>
        <begin position="1"/>
        <end position="25"/>
    </location>
</feature>
<evidence type="ECO:0000256" key="7">
    <source>
        <dbReference type="SAM" id="MobiDB-lite"/>
    </source>
</evidence>
<evidence type="ECO:0000256" key="3">
    <source>
        <dbReference type="ARBA" id="ARBA00022801"/>
    </source>
</evidence>
<protein>
    <submittedName>
        <fullName evidence="9">DNA repair protein RadC</fullName>
    </submittedName>
</protein>
<dbReference type="RefSeq" id="WP_210510111.1">
    <property type="nucleotide sequence ID" value="NZ_JAFIDN010000002.1"/>
</dbReference>
<dbReference type="GO" id="GO:0008237">
    <property type="term" value="F:metallopeptidase activity"/>
    <property type="evidence" value="ECO:0007669"/>
    <property type="project" value="UniProtKB-KW"/>
</dbReference>
<sequence>MQATGEYRQTGKRKPMVRDLAEDEQPRERLMRYGTESLSDAEILAILMRTGSRKMNVLDTCRSLLDHFGGLHKLVRKSWRELRIVEGVADVKAITLEAAFELSRRLQSGGNAKPLFFHTPEDVAAFFGPRLRDLQTEQFLVVFMNAAKAVNGHQVISKGGKTATIVDPSEVMRQAIMNEANSIIIVHNHPSANRRASKADISITRKIVQAGDLLDITVDDHIIIAGYDYLSMRAEGLMG</sequence>
<evidence type="ECO:0000256" key="6">
    <source>
        <dbReference type="RuleBase" id="RU003797"/>
    </source>
</evidence>
<name>A0A8J7USG2_9BACT</name>
<dbReference type="Pfam" id="PF20582">
    <property type="entry name" value="UPF0758_N"/>
    <property type="match status" value="1"/>
</dbReference>
<feature type="compositionally biased region" description="Basic and acidic residues" evidence="7">
    <location>
        <begin position="16"/>
        <end position="25"/>
    </location>
</feature>
<dbReference type="Proteomes" id="UP000673975">
    <property type="component" value="Unassembled WGS sequence"/>
</dbReference>
<evidence type="ECO:0000256" key="1">
    <source>
        <dbReference type="ARBA" id="ARBA00022670"/>
    </source>
</evidence>
<keyword evidence="10" id="KW-1185">Reference proteome</keyword>
<dbReference type="NCBIfam" id="NF000642">
    <property type="entry name" value="PRK00024.1"/>
    <property type="match status" value="1"/>
</dbReference>
<dbReference type="InterPro" id="IPR010994">
    <property type="entry name" value="RuvA_2-like"/>
</dbReference>
<dbReference type="Pfam" id="PF04002">
    <property type="entry name" value="RadC"/>
    <property type="match status" value="1"/>
</dbReference>
<keyword evidence="1" id="KW-0645">Protease</keyword>
<comment type="caution">
    <text evidence="9">The sequence shown here is derived from an EMBL/GenBank/DDBJ whole genome shotgun (WGS) entry which is preliminary data.</text>
</comment>
<keyword evidence="5" id="KW-0482">Metalloprotease</keyword>
<dbReference type="SUPFAM" id="SSF47781">
    <property type="entry name" value="RuvA domain 2-like"/>
    <property type="match status" value="1"/>
</dbReference>
<dbReference type="NCBIfam" id="TIGR00608">
    <property type="entry name" value="radc"/>
    <property type="match status" value="1"/>
</dbReference>
<keyword evidence="3" id="KW-0378">Hydrolase</keyword>
<dbReference type="Gene3D" id="3.40.140.10">
    <property type="entry name" value="Cytidine Deaminase, domain 2"/>
    <property type="match status" value="1"/>
</dbReference>
<gene>
    <name evidence="9" type="primary">radC</name>
    <name evidence="9" type="ORF">NATSA_02425</name>
</gene>
<dbReference type="PROSITE" id="PS50249">
    <property type="entry name" value="MPN"/>
    <property type="match status" value="1"/>
</dbReference>
<dbReference type="PANTHER" id="PTHR30471">
    <property type="entry name" value="DNA REPAIR PROTEIN RADC"/>
    <property type="match status" value="1"/>
</dbReference>
<dbReference type="InterPro" id="IPR046778">
    <property type="entry name" value="UPF0758_N"/>
</dbReference>
<dbReference type="InterPro" id="IPR001405">
    <property type="entry name" value="UPF0758"/>
</dbReference>
<evidence type="ECO:0000313" key="9">
    <source>
        <dbReference type="EMBL" id="MBP3191511.1"/>
    </source>
</evidence>
<reference evidence="9" key="1">
    <citation type="submission" date="2021-02" db="EMBL/GenBank/DDBJ databases">
        <title>Natronogracilivirga saccharolytica gen. nov. sp. nov. a new anaerobic, haloalkiliphilic carbohydrate-fermenting bacterium from soda lake and proposing of Cyclonatronumiaceae fam. nov. in the phylum Balneolaeota.</title>
        <authorList>
            <person name="Zhilina T.N."/>
            <person name="Sorokin D.Y."/>
            <person name="Zavarzina D.G."/>
            <person name="Toshchakov S.V."/>
            <person name="Kublanov I.V."/>
        </authorList>
    </citation>
    <scope>NUCLEOTIDE SEQUENCE</scope>
    <source>
        <strain evidence="9">Z-1702</strain>
    </source>
</reference>
<dbReference type="PANTHER" id="PTHR30471:SF3">
    <property type="entry name" value="UPF0758 PROTEIN YEES-RELATED"/>
    <property type="match status" value="1"/>
</dbReference>
<dbReference type="AlphaFoldDB" id="A0A8J7USG2"/>